<sequence length="94" mass="10211">MYSWKYSGVYCCIAATPEVSSNSTQRKTQELQFTILSLHGIKWGHVIGVCIDCAPAMLDGGSGLQTVIKQKSPNVIGTYYTVHPSPSHNGENHA</sequence>
<comment type="caution">
    <text evidence="1">The sequence shown here is derived from an EMBL/GenBank/DDBJ whole genome shotgun (WGS) entry which is preliminary data.</text>
</comment>
<keyword evidence="3" id="KW-1185">Reference proteome</keyword>
<dbReference type="AlphaFoldDB" id="A0A0V1JH40"/>
<dbReference type="Proteomes" id="UP000054805">
    <property type="component" value="Unassembled WGS sequence"/>
</dbReference>
<proteinExistence type="predicted"/>
<dbReference type="EMBL" id="JYDV01000002">
    <property type="protein sequence ID" value="KRZ45639.1"/>
    <property type="molecule type" value="Genomic_DNA"/>
</dbReference>
<evidence type="ECO:0000313" key="1">
    <source>
        <dbReference type="EMBL" id="KRZ34288.1"/>
    </source>
</evidence>
<evidence type="ECO:0000313" key="4">
    <source>
        <dbReference type="Proteomes" id="UP000054826"/>
    </source>
</evidence>
<dbReference type="EMBL" id="JYDS01000004">
    <property type="protein sequence ID" value="KRZ34288.1"/>
    <property type="molecule type" value="Genomic_DNA"/>
</dbReference>
<dbReference type="Proteomes" id="UP000054826">
    <property type="component" value="Unassembled WGS sequence"/>
</dbReference>
<gene>
    <name evidence="1" type="ORF">T4B_2538</name>
    <name evidence="2" type="ORF">T4C_5144</name>
</gene>
<accession>A0A0V1JH40</accession>
<protein>
    <submittedName>
        <fullName evidence="1">Uncharacterized protein</fullName>
    </submittedName>
</protein>
<name>A0A0V1JH40_TRIPS</name>
<evidence type="ECO:0000313" key="3">
    <source>
        <dbReference type="Proteomes" id="UP000054805"/>
    </source>
</evidence>
<reference evidence="3 4" key="1">
    <citation type="submission" date="2015-01" db="EMBL/GenBank/DDBJ databases">
        <title>Evolution of Trichinella species and genotypes.</title>
        <authorList>
            <person name="Korhonen P.K."/>
            <person name="Edoardo P."/>
            <person name="Giuseppe L.R."/>
            <person name="Gasser R.B."/>
        </authorList>
    </citation>
    <scope>NUCLEOTIDE SEQUENCE [LARGE SCALE GENOMIC DNA]</scope>
    <source>
        <strain evidence="2">ISS176</strain>
        <strain evidence="1">ISS588</strain>
    </source>
</reference>
<evidence type="ECO:0000313" key="2">
    <source>
        <dbReference type="EMBL" id="KRZ45639.1"/>
    </source>
</evidence>
<organism evidence="1 3">
    <name type="scientific">Trichinella pseudospiralis</name>
    <name type="common">Parasitic roundworm</name>
    <dbReference type="NCBI Taxonomy" id="6337"/>
    <lineage>
        <taxon>Eukaryota</taxon>
        <taxon>Metazoa</taxon>
        <taxon>Ecdysozoa</taxon>
        <taxon>Nematoda</taxon>
        <taxon>Enoplea</taxon>
        <taxon>Dorylaimia</taxon>
        <taxon>Trichinellida</taxon>
        <taxon>Trichinellidae</taxon>
        <taxon>Trichinella</taxon>
    </lineage>
</organism>